<evidence type="ECO:0000256" key="3">
    <source>
        <dbReference type="ARBA" id="ARBA00023157"/>
    </source>
</evidence>
<keyword evidence="2" id="KW-0964">Secreted</keyword>
<feature type="domain" description="Peptidase S1" evidence="7">
    <location>
        <begin position="184"/>
        <end position="433"/>
    </location>
</feature>
<dbReference type="FunFam" id="2.40.10.10:FF:000038">
    <property type="entry name" value="Serine protease"/>
    <property type="match status" value="1"/>
</dbReference>
<dbReference type="PROSITE" id="PS00134">
    <property type="entry name" value="TRYPSIN_HIS"/>
    <property type="match status" value="1"/>
</dbReference>
<organism evidence="8">
    <name type="scientific">Diabrotica virgifera virgifera</name>
    <name type="common">western corn rootworm</name>
    <dbReference type="NCBI Taxonomy" id="50390"/>
    <lineage>
        <taxon>Eukaryota</taxon>
        <taxon>Metazoa</taxon>
        <taxon>Ecdysozoa</taxon>
        <taxon>Arthropoda</taxon>
        <taxon>Hexapoda</taxon>
        <taxon>Insecta</taxon>
        <taxon>Pterygota</taxon>
        <taxon>Neoptera</taxon>
        <taxon>Endopterygota</taxon>
        <taxon>Coleoptera</taxon>
        <taxon>Polyphaga</taxon>
        <taxon>Cucujiformia</taxon>
        <taxon>Chrysomeloidea</taxon>
        <taxon>Chrysomelidae</taxon>
        <taxon>Galerucinae</taxon>
        <taxon>Diabroticina</taxon>
        <taxon>Diabroticites</taxon>
        <taxon>Diabrotica</taxon>
    </lineage>
</organism>
<evidence type="ECO:0000256" key="5">
    <source>
        <dbReference type="ARBA" id="ARBA00076468"/>
    </source>
</evidence>
<dbReference type="Pfam" id="PF18322">
    <property type="entry name" value="CLIP_1"/>
    <property type="match status" value="1"/>
</dbReference>
<dbReference type="SMART" id="SM00020">
    <property type="entry name" value="Tryp_SPc"/>
    <property type="match status" value="1"/>
</dbReference>
<evidence type="ECO:0000313" key="8">
    <source>
        <dbReference type="RefSeq" id="XP_028145421.1"/>
    </source>
</evidence>
<dbReference type="PRINTS" id="PR00722">
    <property type="entry name" value="CHYMOTRYPSIN"/>
</dbReference>
<dbReference type="OrthoDB" id="6261922at2759"/>
<comment type="subcellular location">
    <subcellularLocation>
        <location evidence="1">Secreted</location>
    </subcellularLocation>
</comment>
<dbReference type="InParanoid" id="A0A6P7G8E7"/>
<evidence type="ECO:0000256" key="1">
    <source>
        <dbReference type="ARBA" id="ARBA00004613"/>
    </source>
</evidence>
<sequence length="458" mass="51224">MVILLTRTQDTTTGLFTSLSASYLQLSFVVVRVLVEMFAKIMMVNYLTLVVVLFVVADGQLDEEFNQIIKELDDETTTVQPETTTTPLSLDPYQNNKDPYAVPGNVSVSCDYQCVPFYQCNNGTLVTNGENIIDIRSKESCGNALLSCCKDEHVTHDRFTPTPPEVPVPQGCGYRRTKGVGFEITGTKDNEAQYAEFPWMVSIYRLPKDANSRPVCGGALIHPQAVITAAHCVQDKRQRFEIGAGEWDISGKIKPFPVQLSEVESVTIHPEFYAGALFNDIALLKLTTPINLSENIDTICLPSQNLVHKPKKRCYSTGWGKDKFGRQGVYKTILKKIDLPVVPKNRCQDYLRKTRLGEFFQLHYSFMCAGGEKGKDSCNGDGGSPLVCAFDDDKDRYYHAGIVAWGIGCGEKKIPGVYTDLAVFRNWIDGEMSKKRLPTTFYDRSDPFIPRIKNGQKL</sequence>
<accession>A0A6P7G8E7</accession>
<dbReference type="GO" id="GO:0006508">
    <property type="term" value="P:proteolysis"/>
    <property type="evidence" value="ECO:0007669"/>
    <property type="project" value="InterPro"/>
</dbReference>
<gene>
    <name evidence="8" type="primary">LOC114338992</name>
</gene>
<dbReference type="GO" id="GO:0005576">
    <property type="term" value="C:extracellular region"/>
    <property type="evidence" value="ECO:0007669"/>
    <property type="project" value="UniProtKB-SubCell"/>
</dbReference>
<dbReference type="KEGG" id="dvv:114338992"/>
<dbReference type="PROSITE" id="PS50240">
    <property type="entry name" value="TRYPSIN_DOM"/>
    <property type="match status" value="1"/>
</dbReference>
<dbReference type="InterPro" id="IPR043504">
    <property type="entry name" value="Peptidase_S1_PA_chymotrypsin"/>
</dbReference>
<dbReference type="SUPFAM" id="SSF50494">
    <property type="entry name" value="Trypsin-like serine proteases"/>
    <property type="match status" value="1"/>
</dbReference>
<keyword evidence="6" id="KW-1133">Transmembrane helix</keyword>
<evidence type="ECO:0000256" key="4">
    <source>
        <dbReference type="ARBA" id="ARBA00068096"/>
    </source>
</evidence>
<dbReference type="InterPro" id="IPR001314">
    <property type="entry name" value="Peptidase_S1A"/>
</dbReference>
<keyword evidence="6" id="KW-0812">Transmembrane</keyword>
<keyword evidence="3" id="KW-1015">Disulfide bond</keyword>
<dbReference type="GO" id="GO:0004252">
    <property type="term" value="F:serine-type endopeptidase activity"/>
    <property type="evidence" value="ECO:0007669"/>
    <property type="project" value="InterPro"/>
</dbReference>
<evidence type="ECO:0000256" key="6">
    <source>
        <dbReference type="SAM" id="Phobius"/>
    </source>
</evidence>
<keyword evidence="6" id="KW-0472">Membrane</keyword>
<dbReference type="InterPro" id="IPR001254">
    <property type="entry name" value="Trypsin_dom"/>
</dbReference>
<dbReference type="RefSeq" id="XP_028145421.1">
    <property type="nucleotide sequence ID" value="XM_028289620.1"/>
</dbReference>
<dbReference type="Gene3D" id="2.40.10.10">
    <property type="entry name" value="Trypsin-like serine proteases"/>
    <property type="match status" value="1"/>
</dbReference>
<dbReference type="AlphaFoldDB" id="A0A6P7G8E7"/>
<evidence type="ECO:0000256" key="2">
    <source>
        <dbReference type="ARBA" id="ARBA00022525"/>
    </source>
</evidence>
<dbReference type="CDD" id="cd00190">
    <property type="entry name" value="Tryp_SPc"/>
    <property type="match status" value="1"/>
</dbReference>
<dbReference type="InterPro" id="IPR009003">
    <property type="entry name" value="Peptidase_S1_PA"/>
</dbReference>
<feature type="transmembrane region" description="Helical" evidence="6">
    <location>
        <begin position="15"/>
        <end position="35"/>
    </location>
</feature>
<proteinExistence type="predicted"/>
<dbReference type="InterPro" id="IPR041515">
    <property type="entry name" value="PPAF-2-like_Clip"/>
</dbReference>
<dbReference type="InterPro" id="IPR018114">
    <property type="entry name" value="TRYPSIN_HIS"/>
</dbReference>
<protein>
    <recommendedName>
        <fullName evidence="4">Phenoloxidase-activating factor 2</fullName>
    </recommendedName>
    <alternativeName>
        <fullName evidence="5">Prophenoloxidase-activating factor II</fullName>
    </alternativeName>
</protein>
<dbReference type="Pfam" id="PF00089">
    <property type="entry name" value="Trypsin"/>
    <property type="match status" value="1"/>
</dbReference>
<dbReference type="PANTHER" id="PTHR24258">
    <property type="entry name" value="SERINE PROTEASE-RELATED"/>
    <property type="match status" value="1"/>
</dbReference>
<name>A0A6P7G8E7_DIAVI</name>
<reference evidence="8" key="1">
    <citation type="submission" date="2025-08" db="UniProtKB">
        <authorList>
            <consortium name="RefSeq"/>
        </authorList>
    </citation>
    <scope>IDENTIFICATION</scope>
    <source>
        <tissue evidence="8">Whole insect</tissue>
    </source>
</reference>
<evidence type="ECO:0000259" key="7">
    <source>
        <dbReference type="PROSITE" id="PS50240"/>
    </source>
</evidence>
<dbReference type="PANTHER" id="PTHR24258:SF129">
    <property type="entry name" value="LP15124P-RELATED"/>
    <property type="match status" value="1"/>
</dbReference>